<sequence>MYLIYSSVDYQNCYPGEQRYKWFEQCFHGEDEQDRIAQQFDTYKLVIKRERCLACSANIKIL</sequence>
<accession>A0A1D1VH63</accession>
<name>A0A1D1VH63_RAMVA</name>
<comment type="caution">
    <text evidence="1">The sequence shown here is derived from an EMBL/GenBank/DDBJ whole genome shotgun (WGS) entry which is preliminary data.</text>
</comment>
<gene>
    <name evidence="1" type="primary">RvY_11739-1</name>
    <name evidence="1" type="synonym">RvY_11739.1</name>
    <name evidence="1" type="ORF">RvY_11739</name>
</gene>
<organism evidence="1 2">
    <name type="scientific">Ramazzottius varieornatus</name>
    <name type="common">Water bear</name>
    <name type="synonym">Tardigrade</name>
    <dbReference type="NCBI Taxonomy" id="947166"/>
    <lineage>
        <taxon>Eukaryota</taxon>
        <taxon>Metazoa</taxon>
        <taxon>Ecdysozoa</taxon>
        <taxon>Tardigrada</taxon>
        <taxon>Eutardigrada</taxon>
        <taxon>Parachela</taxon>
        <taxon>Hypsibioidea</taxon>
        <taxon>Ramazzottiidae</taxon>
        <taxon>Ramazzottius</taxon>
    </lineage>
</organism>
<dbReference type="AlphaFoldDB" id="A0A1D1VH63"/>
<evidence type="ECO:0000313" key="2">
    <source>
        <dbReference type="Proteomes" id="UP000186922"/>
    </source>
</evidence>
<dbReference type="Proteomes" id="UP000186922">
    <property type="component" value="Unassembled WGS sequence"/>
</dbReference>
<evidence type="ECO:0000313" key="1">
    <source>
        <dbReference type="EMBL" id="GAV00960.1"/>
    </source>
</evidence>
<keyword evidence="2" id="KW-1185">Reference proteome</keyword>
<protein>
    <submittedName>
        <fullName evidence="1">Uncharacterized protein</fullName>
    </submittedName>
</protein>
<dbReference type="EMBL" id="BDGG01000006">
    <property type="protein sequence ID" value="GAV00960.1"/>
    <property type="molecule type" value="Genomic_DNA"/>
</dbReference>
<proteinExistence type="predicted"/>
<reference evidence="1 2" key="1">
    <citation type="journal article" date="2016" name="Nat. Commun.">
        <title>Extremotolerant tardigrade genome and improved radiotolerance of human cultured cells by tardigrade-unique protein.</title>
        <authorList>
            <person name="Hashimoto T."/>
            <person name="Horikawa D.D."/>
            <person name="Saito Y."/>
            <person name="Kuwahara H."/>
            <person name="Kozuka-Hata H."/>
            <person name="Shin-I T."/>
            <person name="Minakuchi Y."/>
            <person name="Ohishi K."/>
            <person name="Motoyama A."/>
            <person name="Aizu T."/>
            <person name="Enomoto A."/>
            <person name="Kondo K."/>
            <person name="Tanaka S."/>
            <person name="Hara Y."/>
            <person name="Koshikawa S."/>
            <person name="Sagara H."/>
            <person name="Miura T."/>
            <person name="Yokobori S."/>
            <person name="Miyagawa K."/>
            <person name="Suzuki Y."/>
            <person name="Kubo T."/>
            <person name="Oyama M."/>
            <person name="Kohara Y."/>
            <person name="Fujiyama A."/>
            <person name="Arakawa K."/>
            <person name="Katayama T."/>
            <person name="Toyoda A."/>
            <person name="Kunieda T."/>
        </authorList>
    </citation>
    <scope>NUCLEOTIDE SEQUENCE [LARGE SCALE GENOMIC DNA]</scope>
    <source>
        <strain evidence="1 2">YOKOZUNA-1</strain>
    </source>
</reference>